<organism evidence="6 7">
    <name type="scientific">Faecalibacterium gallinarum</name>
    <dbReference type="NCBI Taxonomy" id="2903556"/>
    <lineage>
        <taxon>Bacteria</taxon>
        <taxon>Bacillati</taxon>
        <taxon>Bacillota</taxon>
        <taxon>Clostridia</taxon>
        <taxon>Eubacteriales</taxon>
        <taxon>Oscillospiraceae</taxon>
        <taxon>Faecalibacterium</taxon>
    </lineage>
</organism>
<dbReference type="PANTHER" id="PTHR30146">
    <property type="entry name" value="LACI-RELATED TRANSCRIPTIONAL REPRESSOR"/>
    <property type="match status" value="1"/>
</dbReference>
<keyword evidence="3" id="KW-0238">DNA-binding</keyword>
<dbReference type="GO" id="GO:0003700">
    <property type="term" value="F:DNA-binding transcription factor activity"/>
    <property type="evidence" value="ECO:0007669"/>
    <property type="project" value="TreeGrafter"/>
</dbReference>
<dbReference type="RefSeq" id="WP_238317592.1">
    <property type="nucleotide sequence ID" value="NZ_BQKV01000098.1"/>
</dbReference>
<reference evidence="6" key="1">
    <citation type="journal article" date="2022" name="Int. J. Syst. Evol. Microbiol.">
        <title>Genome-based, phenotypic and chemotaxonomic classification of Faecalibacterium strains: proposal of three novel species Faecalibacterium duncaniae sp. nov., Faecalibacterium hattorii sp. nov. and Faecalibacterium gallinarum sp. nov. .</title>
        <authorList>
            <person name="Sakamoto M."/>
            <person name="Sakurai N."/>
            <person name="Tanno H."/>
            <person name="Iino T."/>
            <person name="Ohkuma M."/>
            <person name="Endo A."/>
        </authorList>
    </citation>
    <scope>NUCLEOTIDE SEQUENCE</scope>
    <source>
        <strain evidence="6">JCM 17207</strain>
    </source>
</reference>
<dbReference type="AlphaFoldDB" id="A0AA37N1N3"/>
<gene>
    <name evidence="6" type="ORF">JCM17207_19950</name>
</gene>
<dbReference type="CDD" id="cd01392">
    <property type="entry name" value="HTH_LacI"/>
    <property type="match status" value="1"/>
</dbReference>
<dbReference type="Proteomes" id="UP001055185">
    <property type="component" value="Unassembled WGS sequence"/>
</dbReference>
<evidence type="ECO:0000313" key="6">
    <source>
        <dbReference type="EMBL" id="GJN65370.1"/>
    </source>
</evidence>
<dbReference type="SMART" id="SM00354">
    <property type="entry name" value="HTH_LACI"/>
    <property type="match status" value="1"/>
</dbReference>
<evidence type="ECO:0000313" key="7">
    <source>
        <dbReference type="Proteomes" id="UP001055185"/>
    </source>
</evidence>
<sequence>MRVTAKQLAEKAGVSQATVSLVLHGKPGVSEKVRRQVLALAEEMGLEPHTSTPASNGKNLQLVIYKRHGKVMADLPFFEQLTQGVAGAAAELGYHLSISYFYGNQPIREQIQSLASQNCAGVILLATEMHTEDVTPFSELNLPLVILDNSFPALNYDAISIDNMLGAWRAVHYLIECGHTRIGYLHSSVEIRNFRERYSGYLSACRSLPEDAAVDSARRIIPVSPSSEGAAADMAKYLDSEQLLPTAFFADNDRIAAGCCATLLKYGYRIPENISIIGFDDSSISEVLNPPLTTMRVQKQRMGALAVERLHTLICTAPPERVHISIAPEVLVRQSVLIRAPRTPNKKRRI</sequence>
<protein>
    <submittedName>
        <fullName evidence="6">LacI family transcriptional regulator</fullName>
    </submittedName>
</protein>
<dbReference type="Gene3D" id="1.10.260.40">
    <property type="entry name" value="lambda repressor-like DNA-binding domains"/>
    <property type="match status" value="1"/>
</dbReference>
<dbReference type="GO" id="GO:0000976">
    <property type="term" value="F:transcription cis-regulatory region binding"/>
    <property type="evidence" value="ECO:0007669"/>
    <property type="project" value="TreeGrafter"/>
</dbReference>
<evidence type="ECO:0000256" key="1">
    <source>
        <dbReference type="ARBA" id="ARBA00022491"/>
    </source>
</evidence>
<dbReference type="Pfam" id="PF00356">
    <property type="entry name" value="LacI"/>
    <property type="match status" value="1"/>
</dbReference>
<evidence type="ECO:0000256" key="2">
    <source>
        <dbReference type="ARBA" id="ARBA00023015"/>
    </source>
</evidence>
<keyword evidence="2" id="KW-0805">Transcription regulation</keyword>
<evidence type="ECO:0000256" key="3">
    <source>
        <dbReference type="ARBA" id="ARBA00023125"/>
    </source>
</evidence>
<feature type="domain" description="HTH lacI-type" evidence="5">
    <location>
        <begin position="3"/>
        <end position="57"/>
    </location>
</feature>
<keyword evidence="4" id="KW-0804">Transcription</keyword>
<comment type="caution">
    <text evidence="6">The sequence shown here is derived from an EMBL/GenBank/DDBJ whole genome shotgun (WGS) entry which is preliminary data.</text>
</comment>
<name>A0AA37N1N3_9FIRM</name>
<dbReference type="InterPro" id="IPR028082">
    <property type="entry name" value="Peripla_BP_I"/>
</dbReference>
<dbReference type="Gene3D" id="3.40.50.2300">
    <property type="match status" value="2"/>
</dbReference>
<dbReference type="InterPro" id="IPR046335">
    <property type="entry name" value="LacI/GalR-like_sensor"/>
</dbReference>
<evidence type="ECO:0000256" key="4">
    <source>
        <dbReference type="ARBA" id="ARBA00023163"/>
    </source>
</evidence>
<dbReference type="InterPro" id="IPR000843">
    <property type="entry name" value="HTH_LacI"/>
</dbReference>
<accession>A0AA37N1N3</accession>
<dbReference type="PROSITE" id="PS50932">
    <property type="entry name" value="HTH_LACI_2"/>
    <property type="match status" value="1"/>
</dbReference>
<dbReference type="InterPro" id="IPR010982">
    <property type="entry name" value="Lambda_DNA-bd_dom_sf"/>
</dbReference>
<dbReference type="SUPFAM" id="SSF53822">
    <property type="entry name" value="Periplasmic binding protein-like I"/>
    <property type="match status" value="1"/>
</dbReference>
<keyword evidence="1" id="KW-0678">Repressor</keyword>
<keyword evidence="7" id="KW-1185">Reference proteome</keyword>
<dbReference type="SUPFAM" id="SSF47413">
    <property type="entry name" value="lambda repressor-like DNA-binding domains"/>
    <property type="match status" value="1"/>
</dbReference>
<proteinExistence type="predicted"/>
<dbReference type="PANTHER" id="PTHR30146:SF148">
    <property type="entry name" value="HTH-TYPE TRANSCRIPTIONAL REPRESSOR PURR-RELATED"/>
    <property type="match status" value="1"/>
</dbReference>
<dbReference type="EMBL" id="BQKV01000098">
    <property type="protein sequence ID" value="GJN65370.1"/>
    <property type="molecule type" value="Genomic_DNA"/>
</dbReference>
<dbReference type="Pfam" id="PF13377">
    <property type="entry name" value="Peripla_BP_3"/>
    <property type="match status" value="1"/>
</dbReference>
<evidence type="ECO:0000259" key="5">
    <source>
        <dbReference type="PROSITE" id="PS50932"/>
    </source>
</evidence>